<dbReference type="Gene3D" id="6.10.110.10">
    <property type="match status" value="1"/>
</dbReference>
<dbReference type="AlphaFoldDB" id="A0A2H3CTU3"/>
<proteinExistence type="predicted"/>
<dbReference type="OMA" id="NNTGIER"/>
<reference evidence="2" key="1">
    <citation type="journal article" date="2017" name="Nat. Ecol. Evol.">
        <title>Genome expansion and lineage-specific genetic innovations in the forest pathogenic fungi Armillaria.</title>
        <authorList>
            <person name="Sipos G."/>
            <person name="Prasanna A.N."/>
            <person name="Walter M.C."/>
            <person name="O'Connor E."/>
            <person name="Balint B."/>
            <person name="Krizsan K."/>
            <person name="Kiss B."/>
            <person name="Hess J."/>
            <person name="Varga T."/>
            <person name="Slot J."/>
            <person name="Riley R."/>
            <person name="Boka B."/>
            <person name="Rigling D."/>
            <person name="Barry K."/>
            <person name="Lee J."/>
            <person name="Mihaltcheva S."/>
            <person name="LaButti K."/>
            <person name="Lipzen A."/>
            <person name="Waldron R."/>
            <person name="Moloney N.M."/>
            <person name="Sperisen C."/>
            <person name="Kredics L."/>
            <person name="Vagvoelgyi C."/>
            <person name="Patrignani A."/>
            <person name="Fitzpatrick D."/>
            <person name="Nagy I."/>
            <person name="Doyle S."/>
            <person name="Anderson J.B."/>
            <person name="Grigoriev I.V."/>
            <person name="Gueldener U."/>
            <person name="Muensterkoetter M."/>
            <person name="Nagy L.G."/>
        </authorList>
    </citation>
    <scope>NUCLEOTIDE SEQUENCE [LARGE SCALE GENOMIC DNA]</scope>
    <source>
        <strain evidence="2">Ar21-2</strain>
    </source>
</reference>
<dbReference type="InParanoid" id="A0A2H3CTU3"/>
<accession>A0A2H3CTU3</accession>
<name>A0A2H3CTU3_ARMGA</name>
<evidence type="ECO:0000313" key="2">
    <source>
        <dbReference type="Proteomes" id="UP000217790"/>
    </source>
</evidence>
<gene>
    <name evidence="1" type="ORF">ARMGADRAFT_1067179</name>
</gene>
<protein>
    <submittedName>
        <fullName evidence="1">Uncharacterized protein</fullName>
    </submittedName>
</protein>
<dbReference type="EMBL" id="KZ293695">
    <property type="protein sequence ID" value="PBK84864.1"/>
    <property type="molecule type" value="Genomic_DNA"/>
</dbReference>
<keyword evidence="2" id="KW-1185">Reference proteome</keyword>
<sequence>MSALACDCLSTKHYASGGGESTAEASKRDLFDRRLTTRAVQPSLLMDAFIVNLQKNEVSPDWNGVLEIAKSALILNDQLAAGHPKIYVASCVFLLWQPAVLTWPFRICSTLISIPLAILRIPLAIARWFVRSLGFGNNTGIERNSFASRYQSANYGGHVPRDSLFSGMQSFGAYNEEPKGQNDGIPAYAKLLRIGVLVLLIRYLVF</sequence>
<organism evidence="1 2">
    <name type="scientific">Armillaria gallica</name>
    <name type="common">Bulbous honey fungus</name>
    <name type="synonym">Armillaria bulbosa</name>
    <dbReference type="NCBI Taxonomy" id="47427"/>
    <lineage>
        <taxon>Eukaryota</taxon>
        <taxon>Fungi</taxon>
        <taxon>Dikarya</taxon>
        <taxon>Basidiomycota</taxon>
        <taxon>Agaricomycotina</taxon>
        <taxon>Agaricomycetes</taxon>
        <taxon>Agaricomycetidae</taxon>
        <taxon>Agaricales</taxon>
        <taxon>Marasmiineae</taxon>
        <taxon>Physalacriaceae</taxon>
        <taxon>Armillaria</taxon>
    </lineage>
</organism>
<evidence type="ECO:0000313" key="1">
    <source>
        <dbReference type="EMBL" id="PBK84864.1"/>
    </source>
</evidence>
<dbReference type="InterPro" id="IPR038213">
    <property type="entry name" value="IFI6/IFI27-like_sf"/>
</dbReference>
<dbReference type="OrthoDB" id="440424at2759"/>
<dbReference type="Proteomes" id="UP000217790">
    <property type="component" value="Unassembled WGS sequence"/>
</dbReference>